<dbReference type="EMBL" id="LAZR01008351">
    <property type="protein sequence ID" value="KKM79307.1"/>
    <property type="molecule type" value="Genomic_DNA"/>
</dbReference>
<gene>
    <name evidence="2" type="ORF">LCGC14_1351260</name>
</gene>
<reference evidence="2" key="1">
    <citation type="journal article" date="2015" name="Nature">
        <title>Complex archaea that bridge the gap between prokaryotes and eukaryotes.</title>
        <authorList>
            <person name="Spang A."/>
            <person name="Saw J.H."/>
            <person name="Jorgensen S.L."/>
            <person name="Zaremba-Niedzwiedzka K."/>
            <person name="Martijn J."/>
            <person name="Lind A.E."/>
            <person name="van Eijk R."/>
            <person name="Schleper C."/>
            <person name="Guy L."/>
            <person name="Ettema T.J."/>
        </authorList>
    </citation>
    <scope>NUCLEOTIDE SEQUENCE</scope>
</reference>
<accession>A0A0F9ND61</accession>
<feature type="region of interest" description="Disordered" evidence="1">
    <location>
        <begin position="42"/>
        <end position="75"/>
    </location>
</feature>
<name>A0A0F9ND61_9ZZZZ</name>
<evidence type="ECO:0000256" key="1">
    <source>
        <dbReference type="SAM" id="MobiDB-lite"/>
    </source>
</evidence>
<evidence type="ECO:0000313" key="2">
    <source>
        <dbReference type="EMBL" id="KKM79307.1"/>
    </source>
</evidence>
<dbReference type="AlphaFoldDB" id="A0A0F9ND61"/>
<proteinExistence type="predicted"/>
<protein>
    <submittedName>
        <fullName evidence="2">Uncharacterized protein</fullName>
    </submittedName>
</protein>
<organism evidence="2">
    <name type="scientific">marine sediment metagenome</name>
    <dbReference type="NCBI Taxonomy" id="412755"/>
    <lineage>
        <taxon>unclassified sequences</taxon>
        <taxon>metagenomes</taxon>
        <taxon>ecological metagenomes</taxon>
    </lineage>
</organism>
<comment type="caution">
    <text evidence="2">The sequence shown here is derived from an EMBL/GenBank/DDBJ whole genome shotgun (WGS) entry which is preliminary data.</text>
</comment>
<feature type="compositionally biased region" description="Basic and acidic residues" evidence="1">
    <location>
        <begin position="42"/>
        <end position="67"/>
    </location>
</feature>
<sequence>MAWFRRKGIYWYFVEKIDGKEKQHYIGNDQAVKDKLLPNKNNYDRKKIKKSEKPLVEKKEARSRTFPDPEISVTA</sequence>